<keyword evidence="9" id="KW-1185">Reference proteome</keyword>
<protein>
    <submittedName>
        <fullName evidence="8">YitT family protein</fullName>
    </submittedName>
</protein>
<keyword evidence="4 6" id="KW-1133">Transmembrane helix</keyword>
<dbReference type="Gene3D" id="3.30.70.120">
    <property type="match status" value="1"/>
</dbReference>
<dbReference type="CDD" id="cd16380">
    <property type="entry name" value="YitT_C"/>
    <property type="match status" value="1"/>
</dbReference>
<organism evidence="8 9">
    <name type="scientific">Heyndrickxia acidicola</name>
    <dbReference type="NCBI Taxonomy" id="209389"/>
    <lineage>
        <taxon>Bacteria</taxon>
        <taxon>Bacillati</taxon>
        <taxon>Bacillota</taxon>
        <taxon>Bacilli</taxon>
        <taxon>Bacillales</taxon>
        <taxon>Bacillaceae</taxon>
        <taxon>Heyndrickxia</taxon>
    </lineage>
</organism>
<dbReference type="PANTHER" id="PTHR33545:SF9">
    <property type="entry name" value="UPF0750 MEMBRANE PROTEIN YITE"/>
    <property type="match status" value="1"/>
</dbReference>
<comment type="subcellular location">
    <subcellularLocation>
        <location evidence="1">Cell membrane</location>
        <topology evidence="1">Multi-pass membrane protein</topology>
    </subcellularLocation>
</comment>
<keyword evidence="2" id="KW-1003">Cell membrane</keyword>
<dbReference type="Proteomes" id="UP001341444">
    <property type="component" value="Unassembled WGS sequence"/>
</dbReference>
<feature type="transmembrane region" description="Helical" evidence="6">
    <location>
        <begin position="9"/>
        <end position="32"/>
    </location>
</feature>
<comment type="caution">
    <text evidence="8">The sequence shown here is derived from an EMBL/GenBank/DDBJ whole genome shotgun (WGS) entry which is preliminary data.</text>
</comment>
<evidence type="ECO:0000256" key="4">
    <source>
        <dbReference type="ARBA" id="ARBA00022989"/>
    </source>
</evidence>
<evidence type="ECO:0000259" key="7">
    <source>
        <dbReference type="Pfam" id="PF10035"/>
    </source>
</evidence>
<feature type="transmembrane region" description="Helical" evidence="6">
    <location>
        <begin position="52"/>
        <end position="73"/>
    </location>
</feature>
<evidence type="ECO:0000256" key="3">
    <source>
        <dbReference type="ARBA" id="ARBA00022692"/>
    </source>
</evidence>
<evidence type="ECO:0000256" key="5">
    <source>
        <dbReference type="ARBA" id="ARBA00023136"/>
    </source>
</evidence>
<dbReference type="Pfam" id="PF02588">
    <property type="entry name" value="YitT_membrane"/>
    <property type="match status" value="1"/>
</dbReference>
<name>A0ABU6MJ47_9BACI</name>
<sequence>MKNRLKDYAILNAGIILIALHIHFFSAPNHFVFGGVSGISIILHHYAPNLPLGFILMGFETIIFIVGMLTIGVRFGLKSFYCSFSLSVFLLLLERFCPVEAPLSQDKLVQLIVGLFIDAVGLVLLFRQNASSGGTDIIAIILNKFFSVKIGTGIIMADLLIASSSFIVFGFTDGLYSVLGIFVLSLFVNYVAAQFDLSKEVTIISEKGELIRSFIVDVLNKGATIHTGRGAFTSQEKNIITTFMGRGEYIKLKKYILEVDPHAFVTVHNTSEIIGNGFKRAI</sequence>
<dbReference type="PANTHER" id="PTHR33545">
    <property type="entry name" value="UPF0750 MEMBRANE PROTEIN YITT-RELATED"/>
    <property type="match status" value="1"/>
</dbReference>
<dbReference type="InterPro" id="IPR019264">
    <property type="entry name" value="DUF2179"/>
</dbReference>
<evidence type="ECO:0000256" key="6">
    <source>
        <dbReference type="SAM" id="Phobius"/>
    </source>
</evidence>
<accession>A0ABU6MJ47</accession>
<dbReference type="InterPro" id="IPR015867">
    <property type="entry name" value="N-reg_PII/ATP_PRibTrfase_C"/>
</dbReference>
<feature type="domain" description="DUF2179" evidence="7">
    <location>
        <begin position="222"/>
        <end position="275"/>
    </location>
</feature>
<dbReference type="InterPro" id="IPR051461">
    <property type="entry name" value="UPF0750_membrane"/>
</dbReference>
<feature type="transmembrane region" description="Helical" evidence="6">
    <location>
        <begin position="80"/>
        <end position="96"/>
    </location>
</feature>
<dbReference type="InterPro" id="IPR003740">
    <property type="entry name" value="YitT"/>
</dbReference>
<evidence type="ECO:0000256" key="2">
    <source>
        <dbReference type="ARBA" id="ARBA00022475"/>
    </source>
</evidence>
<keyword evidence="3 6" id="KW-0812">Transmembrane</keyword>
<feature type="transmembrane region" description="Helical" evidence="6">
    <location>
        <begin position="175"/>
        <end position="193"/>
    </location>
</feature>
<evidence type="ECO:0000313" key="9">
    <source>
        <dbReference type="Proteomes" id="UP001341444"/>
    </source>
</evidence>
<feature type="transmembrane region" description="Helical" evidence="6">
    <location>
        <begin position="108"/>
        <end position="126"/>
    </location>
</feature>
<dbReference type="Pfam" id="PF10035">
    <property type="entry name" value="DUF2179"/>
    <property type="match status" value="1"/>
</dbReference>
<evidence type="ECO:0000256" key="1">
    <source>
        <dbReference type="ARBA" id="ARBA00004651"/>
    </source>
</evidence>
<dbReference type="RefSeq" id="WP_066269518.1">
    <property type="nucleotide sequence ID" value="NZ_JARMAB010000022.1"/>
</dbReference>
<gene>
    <name evidence="8" type="ORF">P4T90_15270</name>
</gene>
<keyword evidence="5 6" id="KW-0472">Membrane</keyword>
<reference evidence="8 9" key="1">
    <citation type="submission" date="2023-03" db="EMBL/GenBank/DDBJ databases">
        <title>Bacillus Genome Sequencing.</title>
        <authorList>
            <person name="Dunlap C."/>
        </authorList>
    </citation>
    <scope>NUCLEOTIDE SEQUENCE [LARGE SCALE GENOMIC DNA]</scope>
    <source>
        <strain evidence="8 9">B-23453</strain>
    </source>
</reference>
<feature type="transmembrane region" description="Helical" evidence="6">
    <location>
        <begin position="146"/>
        <end position="169"/>
    </location>
</feature>
<evidence type="ECO:0000313" key="8">
    <source>
        <dbReference type="EMBL" id="MED1204408.1"/>
    </source>
</evidence>
<dbReference type="EMBL" id="JARMAB010000022">
    <property type="protein sequence ID" value="MED1204408.1"/>
    <property type="molecule type" value="Genomic_DNA"/>
</dbReference>
<dbReference type="PIRSF" id="PIRSF006483">
    <property type="entry name" value="Membrane_protein_YitT"/>
    <property type="match status" value="1"/>
</dbReference>
<proteinExistence type="predicted"/>